<dbReference type="Proteomes" id="UP000067061">
    <property type="component" value="Chromosome"/>
</dbReference>
<accession>A0AAC8WFP7</accession>
<evidence type="ECO:0000313" key="3">
    <source>
        <dbReference type="Proteomes" id="UP000067061"/>
    </source>
</evidence>
<feature type="transmembrane region" description="Helical" evidence="1">
    <location>
        <begin position="15"/>
        <end position="38"/>
    </location>
</feature>
<evidence type="ECO:0000256" key="1">
    <source>
        <dbReference type="SAM" id="Phobius"/>
    </source>
</evidence>
<keyword evidence="1" id="KW-0812">Transmembrane</keyword>
<sequence>MKTITYKNLNMGETIINFLILLFQQAIFFGFIFIYVYLDYTVYIQKDYEYAGIIILVIHNIVCLVINFFYLRGVKNAIFNFFTYEEYKINEDKLYYEKKLKLFKKDFCLRKFEINLSDIDDIFILPPKKFYHDRWTKDIFAKYTEYFKPCKRIKIKLIDGKEYTVCNYVKKREYNKVYNEAAEAVFQTIANNIKDFIFEEKENYKFQKELVNLEEKYNLPLEERYNFILNKIIDEEILFVARKDGNYIINGIYDAIEYLEIFKTIYFEEVDFYMFYVNLLSKKEYEDKKVLVGYNGIDGKEVTMSKLKDDINEIRDSKSTFLNN</sequence>
<feature type="transmembrane region" description="Helical" evidence="1">
    <location>
        <begin position="50"/>
        <end position="71"/>
    </location>
</feature>
<keyword evidence="1" id="KW-0472">Membrane</keyword>
<reference evidence="2 3" key="1">
    <citation type="submission" date="2015-11" db="EMBL/GenBank/DDBJ databases">
        <authorList>
            <person name="Kook J.-K."/>
            <person name="Park S.-N."/>
            <person name="Lim Y.K."/>
            <person name="Jo E."/>
        </authorList>
    </citation>
    <scope>NUCLEOTIDE SEQUENCE [LARGE SCALE GENOMIC DNA]</scope>
    <source>
        <strain evidence="2 3">ChDC F306</strain>
    </source>
</reference>
<organism evidence="2 3">
    <name type="scientific">Fusobacterium nucleatum subsp. polymorphum</name>
    <name type="common">Fusobacterium polymorphum</name>
    <dbReference type="NCBI Taxonomy" id="76857"/>
    <lineage>
        <taxon>Bacteria</taxon>
        <taxon>Fusobacteriati</taxon>
        <taxon>Fusobacteriota</taxon>
        <taxon>Fusobacteriia</taxon>
        <taxon>Fusobacteriales</taxon>
        <taxon>Fusobacteriaceae</taxon>
        <taxon>Fusobacterium</taxon>
    </lineage>
</organism>
<gene>
    <name evidence="2" type="ORF">RO02_07660</name>
</gene>
<protein>
    <submittedName>
        <fullName evidence="2">Uncharacterized protein</fullName>
    </submittedName>
</protein>
<evidence type="ECO:0000313" key="2">
    <source>
        <dbReference type="EMBL" id="ALM94498.1"/>
    </source>
</evidence>
<dbReference type="RefSeq" id="WP_060496414.1">
    <property type="nucleotide sequence ID" value="NZ_CP013121.1"/>
</dbReference>
<proteinExistence type="predicted"/>
<keyword evidence="1" id="KW-1133">Transmembrane helix</keyword>
<dbReference type="AlphaFoldDB" id="A0AAC8WFP7"/>
<dbReference type="EMBL" id="CP013121">
    <property type="protein sequence ID" value="ALM94498.1"/>
    <property type="molecule type" value="Genomic_DNA"/>
</dbReference>
<name>A0AAC8WFP7_FUSNP</name>